<name>A0A1D6LBC8_MAIZE</name>
<dbReference type="eggNOG" id="KOG3283">
    <property type="taxonomic scope" value="Eukaryota"/>
</dbReference>
<reference evidence="1" key="1">
    <citation type="submission" date="2015-12" db="EMBL/GenBank/DDBJ databases">
        <title>Update maize B73 reference genome by single molecule sequencing technologies.</title>
        <authorList>
            <consortium name="Maize Genome Sequencing Project"/>
            <person name="Ware D."/>
        </authorList>
    </citation>
    <scope>NUCLEOTIDE SEQUENCE [LARGE SCALE GENOMIC DNA]</scope>
    <source>
        <tissue evidence="1">Seedling</tissue>
    </source>
</reference>
<accession>A0A1D6LBC8</accession>
<dbReference type="STRING" id="4577.A0A1D6LBC8"/>
<dbReference type="InParanoid" id="A0A1D6LBC8"/>
<dbReference type="PaxDb" id="4577-GRMZM2G470382_P01"/>
<dbReference type="ExpressionAtlas" id="A0A1D6LBC8">
    <property type="expression patterns" value="baseline"/>
</dbReference>
<organism evidence="1">
    <name type="scientific">Zea mays</name>
    <name type="common">Maize</name>
    <dbReference type="NCBI Taxonomy" id="4577"/>
    <lineage>
        <taxon>Eukaryota</taxon>
        <taxon>Viridiplantae</taxon>
        <taxon>Streptophyta</taxon>
        <taxon>Embryophyta</taxon>
        <taxon>Tracheophyta</taxon>
        <taxon>Spermatophyta</taxon>
        <taxon>Magnoliopsida</taxon>
        <taxon>Liliopsida</taxon>
        <taxon>Poales</taxon>
        <taxon>Poaceae</taxon>
        <taxon>PACMAD clade</taxon>
        <taxon>Panicoideae</taxon>
        <taxon>Andropogonodae</taxon>
        <taxon>Andropogoneae</taxon>
        <taxon>Tripsacinae</taxon>
        <taxon>Zea</taxon>
    </lineage>
</organism>
<dbReference type="AlphaFoldDB" id="A0A1D6LBC8"/>
<sequence>MIQLIKAWKDVFSRTNVIVFPNYIWPHSEAFQVDSFIAKSYHEDVKISLHVKINFIAKSYHEYVIEWLTQISMSTTTALQ</sequence>
<dbReference type="eggNOG" id="KOG1511">
    <property type="taxonomic scope" value="Eukaryota"/>
</dbReference>
<gene>
    <name evidence="1" type="ORF">ZEAMMB73_Zm00001d034786</name>
</gene>
<dbReference type="EMBL" id="CM007647">
    <property type="protein sequence ID" value="ONM11404.1"/>
    <property type="molecule type" value="Genomic_DNA"/>
</dbReference>
<evidence type="ECO:0000313" key="1">
    <source>
        <dbReference type="EMBL" id="ONM11404.1"/>
    </source>
</evidence>
<proteinExistence type="predicted"/>
<protein>
    <submittedName>
        <fullName evidence="1">Uncharacterized protein</fullName>
    </submittedName>
</protein>